<keyword evidence="2" id="KW-0812">Transmembrane</keyword>
<evidence type="ECO:0000256" key="2">
    <source>
        <dbReference type="SAM" id="Phobius"/>
    </source>
</evidence>
<reference evidence="3 4" key="1">
    <citation type="journal article" date="2018" name="BMC Genomics">
        <title>Comparative genome analyses reveal sequence features reflecting distinct modes of host-adaptation between dicot and monocot powdery mildew.</title>
        <authorList>
            <person name="Wu Y."/>
            <person name="Ma X."/>
            <person name="Pan Z."/>
            <person name="Kale S.D."/>
            <person name="Song Y."/>
            <person name="King H."/>
            <person name="Zhang Q."/>
            <person name="Presley C."/>
            <person name="Deng X."/>
            <person name="Wei C.I."/>
            <person name="Xiao S."/>
        </authorList>
    </citation>
    <scope>NUCLEOTIDE SEQUENCE [LARGE SCALE GENOMIC DNA]</scope>
    <source>
        <strain evidence="3">UMSG3</strain>
    </source>
</reference>
<feature type="region of interest" description="Disordered" evidence="1">
    <location>
        <begin position="460"/>
        <end position="540"/>
    </location>
</feature>
<sequence>MRITEPLKNHLKARQDLTTIPDTFSTIIPTTPPLPSSSTIGPPQTYQNSGHETTIIAITAASLAIIVGFVFAFYILRHCHEKKRSSEKQSKSFFKLLWSKSSSESKNYQIPGANEQLEPIARNNERDTSDLNSLEMARRVDRADRAASFRSVITLPSYIQNARQNEQVLGREGERGGIDVVVEFPDTAEEEERRREDEMEALYQVRLARRRENEARERRRAIREARERGDSIISIDTGGDGISRNDDTPGQTIEELRAEHGRIKRQRQRAVSIVSYAEIGVARHDGTRLNSVSHEIEQTDLLDDAASISRSNQYQTNVRSGSIRSFFTANSDINPTISPRPSTPGNINPNSQHTQPNLELSSFPDQTSGANSPSPLFLPRVWDSPRARTRQFSSGERTTSLNHSISSVIEQSPIPSSIPPEYRTVPFESPMSTTEFPPGYSFPEIAEDNTQNQIFEEITPTTSNINENSSSSSSAVREPDGIIESDNHPKSCSPSSRLHNRRSSRSKLPPLSNLRLRPLPSIEINPASPPTERGTETRIE</sequence>
<feature type="transmembrane region" description="Helical" evidence="2">
    <location>
        <begin position="55"/>
        <end position="76"/>
    </location>
</feature>
<name>A0A420I5F6_9PEZI</name>
<keyword evidence="4" id="KW-1185">Reference proteome</keyword>
<dbReference type="Proteomes" id="UP000283383">
    <property type="component" value="Unassembled WGS sequence"/>
</dbReference>
<feature type="region of interest" description="Disordered" evidence="1">
    <location>
        <begin position="330"/>
        <end position="445"/>
    </location>
</feature>
<feature type="compositionally biased region" description="Low complexity" evidence="1">
    <location>
        <begin position="404"/>
        <end position="415"/>
    </location>
</feature>
<keyword evidence="2" id="KW-1133">Transmembrane helix</keyword>
<keyword evidence="2" id="KW-0472">Membrane</keyword>
<feature type="compositionally biased region" description="Polar residues" evidence="1">
    <location>
        <begin position="390"/>
        <end position="403"/>
    </location>
</feature>
<feature type="compositionally biased region" description="Polar residues" evidence="1">
    <location>
        <begin position="330"/>
        <end position="374"/>
    </location>
</feature>
<proteinExistence type="predicted"/>
<dbReference type="AlphaFoldDB" id="A0A420I5F6"/>
<feature type="compositionally biased region" description="Basic and acidic residues" evidence="1">
    <location>
        <begin position="477"/>
        <end position="489"/>
    </location>
</feature>
<feature type="compositionally biased region" description="Low complexity" evidence="1">
    <location>
        <begin position="506"/>
        <end position="521"/>
    </location>
</feature>
<accession>A0A420I5F6</accession>
<dbReference type="EMBL" id="MCBQ01012897">
    <property type="protein sequence ID" value="RKF64881.1"/>
    <property type="molecule type" value="Genomic_DNA"/>
</dbReference>
<feature type="compositionally biased region" description="Low complexity" evidence="1">
    <location>
        <begin position="460"/>
        <end position="474"/>
    </location>
</feature>
<dbReference type="STRING" id="62708.A0A420I5F6"/>
<evidence type="ECO:0000313" key="3">
    <source>
        <dbReference type="EMBL" id="RKF64881.1"/>
    </source>
</evidence>
<gene>
    <name evidence="3" type="ORF">GcM3_128003</name>
</gene>
<evidence type="ECO:0000256" key="1">
    <source>
        <dbReference type="SAM" id="MobiDB-lite"/>
    </source>
</evidence>
<comment type="caution">
    <text evidence="3">The sequence shown here is derived from an EMBL/GenBank/DDBJ whole genome shotgun (WGS) entry which is preliminary data.</text>
</comment>
<protein>
    <submittedName>
        <fullName evidence="3">Uncharacterized protein</fullName>
    </submittedName>
</protein>
<organism evidence="3 4">
    <name type="scientific">Golovinomyces cichoracearum</name>
    <dbReference type="NCBI Taxonomy" id="62708"/>
    <lineage>
        <taxon>Eukaryota</taxon>
        <taxon>Fungi</taxon>
        <taxon>Dikarya</taxon>
        <taxon>Ascomycota</taxon>
        <taxon>Pezizomycotina</taxon>
        <taxon>Leotiomycetes</taxon>
        <taxon>Erysiphales</taxon>
        <taxon>Erysiphaceae</taxon>
        <taxon>Golovinomyces</taxon>
    </lineage>
</organism>
<evidence type="ECO:0000313" key="4">
    <source>
        <dbReference type="Proteomes" id="UP000283383"/>
    </source>
</evidence>